<gene>
    <name evidence="1" type="ORF">SAMN04488569_10523</name>
</gene>
<reference evidence="2" key="1">
    <citation type="submission" date="2016-10" db="EMBL/GenBank/DDBJ databases">
        <authorList>
            <person name="Varghese N."/>
            <person name="Submissions S."/>
        </authorList>
    </citation>
    <scope>NUCLEOTIDE SEQUENCE [LARGE SCALE GENOMIC DNA]</scope>
    <source>
        <strain evidence="2">DSM 16108</strain>
    </source>
</reference>
<evidence type="ECO:0000313" key="1">
    <source>
        <dbReference type="EMBL" id="SFK57676.1"/>
    </source>
</evidence>
<dbReference type="EMBL" id="FOSJ01000052">
    <property type="protein sequence ID" value="SFK57676.1"/>
    <property type="molecule type" value="Genomic_DNA"/>
</dbReference>
<protein>
    <submittedName>
        <fullName evidence="1">Uncharacterized protein</fullName>
    </submittedName>
</protein>
<accession>A0A1I4APU0</accession>
<organism evidence="1 2">
    <name type="scientific">Marinilactibacillus piezotolerans</name>
    <dbReference type="NCBI Taxonomy" id="258723"/>
    <lineage>
        <taxon>Bacteria</taxon>
        <taxon>Bacillati</taxon>
        <taxon>Bacillota</taxon>
        <taxon>Bacilli</taxon>
        <taxon>Lactobacillales</taxon>
        <taxon>Carnobacteriaceae</taxon>
        <taxon>Marinilactibacillus</taxon>
    </lineage>
</organism>
<keyword evidence="2" id="KW-1185">Reference proteome</keyword>
<name>A0A1I4APU0_9LACT</name>
<dbReference type="RefSeq" id="WP_091898403.1">
    <property type="nucleotide sequence ID" value="NZ_FOSJ01000052.1"/>
</dbReference>
<dbReference type="STRING" id="258723.GCA_900169305_01255"/>
<dbReference type="Proteomes" id="UP000199589">
    <property type="component" value="Unassembled WGS sequence"/>
</dbReference>
<proteinExistence type="predicted"/>
<dbReference type="OrthoDB" id="9893285at2"/>
<sequence length="128" mass="15099">MSKKVITLLTEEHSPGKQTMKILFNKIKQKHETQELVFELKVLNDENRLEMIYSDMVLADYFLISDADYIRRRAFHESVFDFVQMAAFSARDTSRLEEQVSHLFEMDEKQVRHLNATDWSHLNYVAAG</sequence>
<dbReference type="AlphaFoldDB" id="A0A1I4APU0"/>
<evidence type="ECO:0000313" key="2">
    <source>
        <dbReference type="Proteomes" id="UP000199589"/>
    </source>
</evidence>